<feature type="domain" description="C2H2-type" evidence="1">
    <location>
        <begin position="148"/>
        <end position="169"/>
    </location>
</feature>
<sequence>MSLDEPLSLFGKFHTSKIEQLQKLIDNVEKCETSGFSDVFPSLSKVVENCYKNGQPIKTLEKLEEHVLNQYKESRKLGSECLQVALVRRLGQSLDSSHCSILLDWNFFDKTEVKLLVWDGKTYICDYTTIEKAINRLFPEAPHIQYACTQCFTEFKNREEWTRHENTQHFQLQAWRCPQPSVIPPSTISPSTTHPTTECSQLFHQREAFEEHLSTVHGCEKTTVGAMVAASVIGRNGQRQTWCGFCRKLVPLQKEGLEAWEERFNHFEEHFQKGQVIGNWLLPSGHKTVGETRDG</sequence>
<organism evidence="2 3">
    <name type="scientific">Helicocarpus griseus UAMH5409</name>
    <dbReference type="NCBI Taxonomy" id="1447875"/>
    <lineage>
        <taxon>Eukaryota</taxon>
        <taxon>Fungi</taxon>
        <taxon>Dikarya</taxon>
        <taxon>Ascomycota</taxon>
        <taxon>Pezizomycotina</taxon>
        <taxon>Eurotiomycetes</taxon>
        <taxon>Eurotiomycetidae</taxon>
        <taxon>Onygenales</taxon>
        <taxon>Ajellomycetaceae</taxon>
        <taxon>Helicocarpus</taxon>
    </lineage>
</organism>
<proteinExistence type="predicted"/>
<dbReference type="AlphaFoldDB" id="A0A2B7Y8W5"/>
<name>A0A2B7Y8W5_9EURO</name>
<evidence type="ECO:0000313" key="3">
    <source>
        <dbReference type="Proteomes" id="UP000223968"/>
    </source>
</evidence>
<dbReference type="EMBL" id="PDNB01000013">
    <property type="protein sequence ID" value="PGH17057.1"/>
    <property type="molecule type" value="Genomic_DNA"/>
</dbReference>
<evidence type="ECO:0000313" key="2">
    <source>
        <dbReference type="EMBL" id="PGH17057.1"/>
    </source>
</evidence>
<accession>A0A2B7Y8W5</accession>
<dbReference type="OrthoDB" id="4190313at2759"/>
<comment type="caution">
    <text evidence="2">The sequence shown here is derived from an EMBL/GenBank/DDBJ whole genome shotgun (WGS) entry which is preliminary data.</text>
</comment>
<dbReference type="STRING" id="1447875.A0A2B7Y8W5"/>
<keyword evidence="3" id="KW-1185">Reference proteome</keyword>
<evidence type="ECO:0000259" key="1">
    <source>
        <dbReference type="PROSITE" id="PS00028"/>
    </source>
</evidence>
<protein>
    <recommendedName>
        <fullName evidence="1">C2H2-type domain-containing protein</fullName>
    </recommendedName>
</protein>
<dbReference type="PROSITE" id="PS00028">
    <property type="entry name" value="ZINC_FINGER_C2H2_1"/>
    <property type="match status" value="1"/>
</dbReference>
<dbReference type="Proteomes" id="UP000223968">
    <property type="component" value="Unassembled WGS sequence"/>
</dbReference>
<gene>
    <name evidence="2" type="ORF">AJ79_01441</name>
</gene>
<dbReference type="InterPro" id="IPR013087">
    <property type="entry name" value="Znf_C2H2_type"/>
</dbReference>
<dbReference type="SMART" id="SM00355">
    <property type="entry name" value="ZnF_C2H2"/>
    <property type="match status" value="2"/>
</dbReference>
<reference evidence="2 3" key="1">
    <citation type="submission" date="2017-10" db="EMBL/GenBank/DDBJ databases">
        <title>Comparative genomics in systemic dimorphic fungi from Ajellomycetaceae.</title>
        <authorList>
            <person name="Munoz J.F."/>
            <person name="Mcewen J.G."/>
            <person name="Clay O.K."/>
            <person name="Cuomo C.A."/>
        </authorList>
    </citation>
    <scope>NUCLEOTIDE SEQUENCE [LARGE SCALE GENOMIC DNA]</scope>
    <source>
        <strain evidence="2 3">UAMH5409</strain>
    </source>
</reference>